<feature type="region of interest" description="Disordered" evidence="1">
    <location>
        <begin position="1"/>
        <end position="116"/>
    </location>
</feature>
<comment type="caution">
    <text evidence="2">The sequence shown here is derived from an EMBL/GenBank/DDBJ whole genome shotgun (WGS) entry which is preliminary data.</text>
</comment>
<name>A0ABQ5C4G4_9ASTR</name>
<evidence type="ECO:0000313" key="2">
    <source>
        <dbReference type="EMBL" id="GJT20908.1"/>
    </source>
</evidence>
<evidence type="ECO:0000256" key="1">
    <source>
        <dbReference type="SAM" id="MobiDB-lite"/>
    </source>
</evidence>
<sequence length="301" mass="34939">MDSLPQSPNHVFNFPENEEEFEEDPQEDPEEEMEEWDDMDIIEEEEEDPEEDPEEWDDVEAVEQVDEIPHPVTPPRNPTAVPHSSPEQSSESEDNDLANSDEAQDVSPPKSTYEIGSTSNAHATVSAPMIITSVDEPVSQVEELSRNVHYLLRESGIKGKEAKVLKTEMKKLAKHMDSWDKDFKNEWLYTCKLEKKLCEVEDKVEKKEEEKVEMKKCVTELERMKECMEEMKGKWELMDFKYEMMARDKERLEMTLANVHVMMADRLGWYDMDERSNDAIDVLKTYGTTQPPGLQDPSNDP</sequence>
<dbReference type="Proteomes" id="UP001151760">
    <property type="component" value="Unassembled WGS sequence"/>
</dbReference>
<gene>
    <name evidence="2" type="ORF">Tco_0890845</name>
</gene>
<keyword evidence="3" id="KW-1185">Reference proteome</keyword>
<feature type="compositionally biased region" description="Acidic residues" evidence="1">
    <location>
        <begin position="16"/>
        <end position="66"/>
    </location>
</feature>
<evidence type="ECO:0000313" key="3">
    <source>
        <dbReference type="Proteomes" id="UP001151760"/>
    </source>
</evidence>
<proteinExistence type="predicted"/>
<accession>A0ABQ5C4G4</accession>
<reference evidence="2" key="2">
    <citation type="submission" date="2022-01" db="EMBL/GenBank/DDBJ databases">
        <authorList>
            <person name="Yamashiro T."/>
            <person name="Shiraishi A."/>
            <person name="Satake H."/>
            <person name="Nakayama K."/>
        </authorList>
    </citation>
    <scope>NUCLEOTIDE SEQUENCE</scope>
</reference>
<protein>
    <submittedName>
        <fullName evidence="2">Uncharacterized protein</fullName>
    </submittedName>
</protein>
<dbReference type="EMBL" id="BQNB010013844">
    <property type="protein sequence ID" value="GJT20908.1"/>
    <property type="molecule type" value="Genomic_DNA"/>
</dbReference>
<feature type="compositionally biased region" description="Polar residues" evidence="1">
    <location>
        <begin position="1"/>
        <end position="10"/>
    </location>
</feature>
<organism evidence="2 3">
    <name type="scientific">Tanacetum coccineum</name>
    <dbReference type="NCBI Taxonomy" id="301880"/>
    <lineage>
        <taxon>Eukaryota</taxon>
        <taxon>Viridiplantae</taxon>
        <taxon>Streptophyta</taxon>
        <taxon>Embryophyta</taxon>
        <taxon>Tracheophyta</taxon>
        <taxon>Spermatophyta</taxon>
        <taxon>Magnoliopsida</taxon>
        <taxon>eudicotyledons</taxon>
        <taxon>Gunneridae</taxon>
        <taxon>Pentapetalae</taxon>
        <taxon>asterids</taxon>
        <taxon>campanulids</taxon>
        <taxon>Asterales</taxon>
        <taxon>Asteraceae</taxon>
        <taxon>Asteroideae</taxon>
        <taxon>Anthemideae</taxon>
        <taxon>Anthemidinae</taxon>
        <taxon>Tanacetum</taxon>
    </lineage>
</organism>
<reference evidence="2" key="1">
    <citation type="journal article" date="2022" name="Int. J. Mol. Sci.">
        <title>Draft Genome of Tanacetum Coccineum: Genomic Comparison of Closely Related Tanacetum-Family Plants.</title>
        <authorList>
            <person name="Yamashiro T."/>
            <person name="Shiraishi A."/>
            <person name="Nakayama K."/>
            <person name="Satake H."/>
        </authorList>
    </citation>
    <scope>NUCLEOTIDE SEQUENCE</scope>
</reference>